<keyword evidence="2" id="KW-0489">Methyltransferase</keyword>
<evidence type="ECO:0000313" key="2">
    <source>
        <dbReference type="EMBL" id="KAA9003580.1"/>
    </source>
</evidence>
<feature type="domain" description="Methyltransferase small" evidence="1">
    <location>
        <begin position="39"/>
        <end position="132"/>
    </location>
</feature>
<organism evidence="2 3">
    <name type="scientific">Paenibacillus spiritus</name>
    <dbReference type="NCBI Taxonomy" id="2496557"/>
    <lineage>
        <taxon>Bacteria</taxon>
        <taxon>Bacillati</taxon>
        <taxon>Bacillota</taxon>
        <taxon>Bacilli</taxon>
        <taxon>Bacillales</taxon>
        <taxon>Paenibacillaceae</taxon>
        <taxon>Paenibacillus</taxon>
    </lineage>
</organism>
<dbReference type="GO" id="GO:0032259">
    <property type="term" value="P:methylation"/>
    <property type="evidence" value="ECO:0007669"/>
    <property type="project" value="UniProtKB-KW"/>
</dbReference>
<dbReference type="InterPro" id="IPR029063">
    <property type="entry name" value="SAM-dependent_MTases_sf"/>
</dbReference>
<dbReference type="PANTHER" id="PTHR47739:SF1">
    <property type="entry name" value="TRNA1(VAL) (ADENINE(37)-N6)-METHYLTRANSFERASE"/>
    <property type="match status" value="1"/>
</dbReference>
<dbReference type="AlphaFoldDB" id="A0A5J5G8C2"/>
<accession>A0A5J5G8C2</accession>
<keyword evidence="2" id="KW-0808">Transferase</keyword>
<evidence type="ECO:0000313" key="3">
    <source>
        <dbReference type="Proteomes" id="UP000367750"/>
    </source>
</evidence>
<dbReference type="Gene3D" id="3.40.50.150">
    <property type="entry name" value="Vaccinia Virus protein VP39"/>
    <property type="match status" value="1"/>
</dbReference>
<protein>
    <submittedName>
        <fullName evidence="2">tRNA1(Val) (Adenine(37)-N6)-methyltransferase</fullName>
    </submittedName>
</protein>
<keyword evidence="3" id="KW-1185">Reference proteome</keyword>
<dbReference type="EMBL" id="VYKK01000016">
    <property type="protein sequence ID" value="KAA9003580.1"/>
    <property type="molecule type" value="Genomic_DNA"/>
</dbReference>
<dbReference type="GO" id="GO:0008168">
    <property type="term" value="F:methyltransferase activity"/>
    <property type="evidence" value="ECO:0007669"/>
    <property type="project" value="UniProtKB-KW"/>
</dbReference>
<proteinExistence type="predicted"/>
<dbReference type="CDD" id="cd02440">
    <property type="entry name" value="AdoMet_MTases"/>
    <property type="match status" value="1"/>
</dbReference>
<evidence type="ECO:0000259" key="1">
    <source>
        <dbReference type="Pfam" id="PF05175"/>
    </source>
</evidence>
<dbReference type="InterPro" id="IPR007848">
    <property type="entry name" value="Small_mtfrase_dom"/>
</dbReference>
<dbReference type="OrthoDB" id="9777257at2"/>
<name>A0A5J5G8C2_9BACL</name>
<sequence>MDSIQPEVPLLETERIDDLLSHNLRIIQSDEVFSFSMDAVLLARFASLPPRGRVLDLCTGNGVIPILLTTRTNASIEGVEIQPRLTGMARRSVELNGLEDRVMIHEGDLREFHQIAGYGVYDAITVNPPYMPLNGSDLKLNRHQAMARHELGCTLEEVIQACVRLVRTGGKVAMVHKPQRLADIFSLMRQYRLEPKIVRFVHPRASLEANMVLIEAIRDGKPEVRLKPPLIVYNEDNRYTPEIQDIYFGTKEGLS</sequence>
<comment type="caution">
    <text evidence="2">The sequence shown here is derived from an EMBL/GenBank/DDBJ whole genome shotgun (WGS) entry which is preliminary data.</text>
</comment>
<gene>
    <name evidence="2" type="ORF">F4V43_12730</name>
</gene>
<dbReference type="Pfam" id="PF05175">
    <property type="entry name" value="MTS"/>
    <property type="match status" value="1"/>
</dbReference>
<dbReference type="RefSeq" id="WP_150458637.1">
    <property type="nucleotide sequence ID" value="NZ_VYKK01000016.1"/>
</dbReference>
<dbReference type="InterPro" id="IPR050210">
    <property type="entry name" value="tRNA_Adenine-N(6)_MTase"/>
</dbReference>
<dbReference type="PANTHER" id="PTHR47739">
    <property type="entry name" value="TRNA1(VAL) (ADENINE(37)-N6)-METHYLTRANSFERASE"/>
    <property type="match status" value="1"/>
</dbReference>
<reference evidence="2 3" key="1">
    <citation type="submission" date="2019-09" db="EMBL/GenBank/DDBJ databases">
        <title>Bacillus ochoae sp. nov., Paenibacillus whitsoniae sp. nov., Paenibacillus spiritus sp. nov. Isolated from the Mars Exploration Rover during spacecraft assembly.</title>
        <authorList>
            <person name="Seuylemezian A."/>
            <person name="Vaishampayan P."/>
        </authorList>
    </citation>
    <scope>NUCLEOTIDE SEQUENCE [LARGE SCALE GENOMIC DNA]</scope>
    <source>
        <strain evidence="2 3">MER_111</strain>
    </source>
</reference>
<dbReference type="Proteomes" id="UP000367750">
    <property type="component" value="Unassembled WGS sequence"/>
</dbReference>
<dbReference type="SUPFAM" id="SSF53335">
    <property type="entry name" value="S-adenosyl-L-methionine-dependent methyltransferases"/>
    <property type="match status" value="1"/>
</dbReference>